<dbReference type="InterPro" id="IPR041728">
    <property type="entry name" value="GPAT/DHAPAT_LPLAT"/>
</dbReference>
<dbReference type="RefSeq" id="WP_005184858.1">
    <property type="nucleotide sequence ID" value="NZ_CP045804.1"/>
</dbReference>
<comment type="similarity">
    <text evidence="2">Belongs to the GPAT/DAPAT family.</text>
</comment>
<protein>
    <submittedName>
        <fullName evidence="6">Glycerol-3-phosphate 1-O-acyltransferase</fullName>
        <ecNumber evidence="6">2.3.1.15</ecNumber>
    </submittedName>
</protein>
<dbReference type="AlphaFoldDB" id="A0A857KWP5"/>
<evidence type="ECO:0000256" key="4">
    <source>
        <dbReference type="ARBA" id="ARBA00023136"/>
    </source>
</evidence>
<dbReference type="GO" id="GO:0005886">
    <property type="term" value="C:plasma membrane"/>
    <property type="evidence" value="ECO:0007669"/>
    <property type="project" value="TreeGrafter"/>
</dbReference>
<dbReference type="SUPFAM" id="SSF69593">
    <property type="entry name" value="Glycerol-3-phosphate (1)-acyltransferase"/>
    <property type="match status" value="1"/>
</dbReference>
<organism evidence="6">
    <name type="scientific">Gordonia amarae</name>
    <dbReference type="NCBI Taxonomy" id="36821"/>
    <lineage>
        <taxon>Bacteria</taxon>
        <taxon>Bacillati</taxon>
        <taxon>Actinomycetota</taxon>
        <taxon>Actinomycetes</taxon>
        <taxon>Mycobacteriales</taxon>
        <taxon>Gordoniaceae</taxon>
        <taxon>Gordonia</taxon>
    </lineage>
</organism>
<name>A0A857KWP5_9ACTN</name>
<evidence type="ECO:0000256" key="2">
    <source>
        <dbReference type="ARBA" id="ARBA00007937"/>
    </source>
</evidence>
<keyword evidence="3 6" id="KW-0808">Transferase</keyword>
<dbReference type="InterPro" id="IPR002123">
    <property type="entry name" value="Plipid/glycerol_acylTrfase"/>
</dbReference>
<dbReference type="SMART" id="SM00563">
    <property type="entry name" value="PlsC"/>
    <property type="match status" value="1"/>
</dbReference>
<dbReference type="Pfam" id="PF01553">
    <property type="entry name" value="Acyltransferase"/>
    <property type="match status" value="1"/>
</dbReference>
<dbReference type="GO" id="GO:0012505">
    <property type="term" value="C:endomembrane system"/>
    <property type="evidence" value="ECO:0007669"/>
    <property type="project" value="UniProtKB-SubCell"/>
</dbReference>
<evidence type="ECO:0000313" key="6">
    <source>
        <dbReference type="EMBL" id="QHN39290.1"/>
    </source>
</evidence>
<dbReference type="EC" id="2.3.1.15" evidence="6"/>
<dbReference type="InterPro" id="IPR022284">
    <property type="entry name" value="GPAT/DHAPAT"/>
</dbReference>
<dbReference type="PANTHER" id="PTHR12563:SF17">
    <property type="entry name" value="DIHYDROXYACETONE PHOSPHATE ACYLTRANSFERASE"/>
    <property type="match status" value="1"/>
</dbReference>
<sequence length="750" mass="82971">MASIVLADVRTACERQVVAEWVAVNHPDAQLRTLSEIDLAATDESTELIPARVVWLPPVRKGERRVSVADVLALSNPRKPPAFRQEMIRKKSPDRVRVVQGAPATIEDLHGRYREETAEGESFDAFVGVQAALAAERAERQVVGDRYKVPRLVAEQIGASARFQANAAKLAAELGRPAAAVVREATDKMGTFVATQSRLMDDLLSSIIGQLHERTWTVSADLDTMGHLRTLNKTHGLVFLPSHRSYVDPFVLAEVLRRYDFPPNMILGGDNLQLWPLSAIARRAGTIFIRRKFGTDPVYKFAMRSYLSFIVEKRFNLVWYIEGGRSRTGKLRPPKLGLLSYVADAVAHLDGADVMVVPTSIVYDQLHEIGAMAAEAAGAKKRPEDLGWLLRYAKQQREYLGNARVRFGEPFSLRQALTDAGEGKAQLEKVAFRVMDEINSATPISATSLAGFAILGAEDRAYTADEIERILAPLLSYIDRRGLPGPDPSTCRGLGLLSTLGELTDAGVLTRYDGGTDQVWSITPNNHPIAAYYRNGAIHHFVDRAIVELGLLAADDGLFSLRDEEFMTAGQAEALRIRDLLKFEFFFPVKEEFLHRLGAELDLISPDWRTEPPTAERIHETLLGHAGELFARRTLQPFFDAQLVVAKLLVTAGDGSVDKETVLIEGLGLGRQLVLQGVVRSKDSVSRELYDAAYQLAENRGLVTPSETGDIAERRKAWLAEVEEMRSRLTRIAQIELAQARRAADEAAGR</sequence>
<dbReference type="InterPro" id="IPR045520">
    <property type="entry name" value="GPAT/DHAPAT_C"/>
</dbReference>
<evidence type="ECO:0000256" key="1">
    <source>
        <dbReference type="ARBA" id="ARBA00004184"/>
    </source>
</evidence>
<dbReference type="CDD" id="cd07993">
    <property type="entry name" value="LPLAT_DHAPAT-like"/>
    <property type="match status" value="1"/>
</dbReference>
<proteinExistence type="inferred from homology"/>
<dbReference type="Pfam" id="PF19277">
    <property type="entry name" value="GPAT_C"/>
    <property type="match status" value="1"/>
</dbReference>
<dbReference type="GO" id="GO:0004366">
    <property type="term" value="F:glycerol-3-phosphate O-acyltransferase activity"/>
    <property type="evidence" value="ECO:0007669"/>
    <property type="project" value="UniProtKB-EC"/>
</dbReference>
<dbReference type="PIRSF" id="PIRSF000437">
    <property type="entry name" value="GPAT_DHAPAT"/>
    <property type="match status" value="1"/>
</dbReference>
<gene>
    <name evidence="6" type="ORF">GII30_09050</name>
</gene>
<evidence type="ECO:0000256" key="5">
    <source>
        <dbReference type="ARBA" id="ARBA00023315"/>
    </source>
</evidence>
<reference evidence="6" key="1">
    <citation type="journal article" date="2021" name="Nat. Microbiol.">
        <title>Cocultivation of an ultrasmall environmental parasitic bacterium with lytic ability against bacteria associated with wastewater foams.</title>
        <authorList>
            <person name="Batinovic S."/>
            <person name="Rose J.J.A."/>
            <person name="Ratcliffe J."/>
            <person name="Seviour R.J."/>
            <person name="Petrovski S."/>
        </authorList>
    </citation>
    <scope>NUCLEOTIDE SEQUENCE</scope>
    <source>
        <strain evidence="6">CON44</strain>
    </source>
</reference>
<accession>A0A857KWP5</accession>
<dbReference type="NCBIfam" id="NF002886">
    <property type="entry name" value="PRK03355.1"/>
    <property type="match status" value="1"/>
</dbReference>
<keyword evidence="5 6" id="KW-0012">Acyltransferase</keyword>
<dbReference type="EMBL" id="CP045810">
    <property type="protein sequence ID" value="QHN39290.1"/>
    <property type="molecule type" value="Genomic_DNA"/>
</dbReference>
<evidence type="ECO:0000256" key="3">
    <source>
        <dbReference type="ARBA" id="ARBA00022679"/>
    </source>
</evidence>
<keyword evidence="4" id="KW-0472">Membrane</keyword>
<dbReference type="GO" id="GO:0006629">
    <property type="term" value="P:lipid metabolic process"/>
    <property type="evidence" value="ECO:0007669"/>
    <property type="project" value="InterPro"/>
</dbReference>
<dbReference type="PANTHER" id="PTHR12563">
    <property type="entry name" value="GLYCEROL-3-PHOSPHATE ACYLTRANSFERASE"/>
    <property type="match status" value="1"/>
</dbReference>
<comment type="subcellular location">
    <subcellularLocation>
        <location evidence="1">Endomembrane system</location>
        <topology evidence="1">Peripheral membrane protein</topology>
    </subcellularLocation>
</comment>